<gene>
    <name evidence="1" type="ORF">K3G42_033741</name>
</gene>
<accession>A0ACB8GFD9</accession>
<keyword evidence="2" id="KW-1185">Reference proteome</keyword>
<name>A0ACB8GFD9_9SAUR</name>
<evidence type="ECO:0000313" key="1">
    <source>
        <dbReference type="EMBL" id="KAH8018162.1"/>
    </source>
</evidence>
<dbReference type="EMBL" id="CM037614">
    <property type="protein sequence ID" value="KAH8018162.1"/>
    <property type="molecule type" value="Genomic_DNA"/>
</dbReference>
<organism evidence="1 2">
    <name type="scientific">Sphaerodactylus townsendi</name>
    <dbReference type="NCBI Taxonomy" id="933632"/>
    <lineage>
        <taxon>Eukaryota</taxon>
        <taxon>Metazoa</taxon>
        <taxon>Chordata</taxon>
        <taxon>Craniata</taxon>
        <taxon>Vertebrata</taxon>
        <taxon>Euteleostomi</taxon>
        <taxon>Lepidosauria</taxon>
        <taxon>Squamata</taxon>
        <taxon>Bifurcata</taxon>
        <taxon>Gekkota</taxon>
        <taxon>Sphaerodactylidae</taxon>
        <taxon>Sphaerodactylus</taxon>
    </lineage>
</organism>
<comment type="caution">
    <text evidence="1">The sequence shown here is derived from an EMBL/GenBank/DDBJ whole genome shotgun (WGS) entry which is preliminary data.</text>
</comment>
<sequence length="239" mass="27261">MHPHCLGVLPGQFIEEESRADKGKRQQVFRSLGSVEPALTSVSKKDDVQSAEQIEEKEPKTENSDGEEKEGEEKEKEKSLIVEGKREKEKPFCQNPRKHPVKEVKKNAVVLGQQEEPKAPNEILSDESSSEEDEKKEKDESSEEDRRSMAGRGECSILADLSSIERGEASPRHESWMGVGTLHEVGTMQRFCLTMFLPESRDPERGMDHERDEQRRAYAALQLRSSELSRERDQLRTDL</sequence>
<evidence type="ECO:0000313" key="2">
    <source>
        <dbReference type="Proteomes" id="UP000827872"/>
    </source>
</evidence>
<proteinExistence type="predicted"/>
<reference evidence="1" key="1">
    <citation type="submission" date="2021-08" db="EMBL/GenBank/DDBJ databases">
        <title>The first chromosome-level gecko genome reveals the dynamic sex chromosomes of Neotropical dwarf geckos (Sphaerodactylidae: Sphaerodactylus).</title>
        <authorList>
            <person name="Pinto B.J."/>
            <person name="Keating S.E."/>
            <person name="Gamble T."/>
        </authorList>
    </citation>
    <scope>NUCLEOTIDE SEQUENCE</scope>
    <source>
        <strain evidence="1">TG3544</strain>
    </source>
</reference>
<protein>
    <submittedName>
        <fullName evidence="1">Uncharacterized protein</fullName>
    </submittedName>
</protein>
<dbReference type="Proteomes" id="UP000827872">
    <property type="component" value="Linkage Group LG01"/>
</dbReference>